<feature type="compositionally biased region" description="Basic and acidic residues" evidence="1">
    <location>
        <begin position="125"/>
        <end position="137"/>
    </location>
</feature>
<proteinExistence type="predicted"/>
<accession>A0A0C3Q9Q8</accession>
<dbReference type="AlphaFoldDB" id="A0A0C3Q9Q8"/>
<evidence type="ECO:0000256" key="1">
    <source>
        <dbReference type="SAM" id="MobiDB-lite"/>
    </source>
</evidence>
<evidence type="ECO:0000313" key="3">
    <source>
        <dbReference type="Proteomes" id="UP000054248"/>
    </source>
</evidence>
<reference evidence="2 3" key="1">
    <citation type="submission" date="2014-04" db="EMBL/GenBank/DDBJ databases">
        <authorList>
            <consortium name="DOE Joint Genome Institute"/>
            <person name="Kuo A."/>
            <person name="Girlanda M."/>
            <person name="Perotto S."/>
            <person name="Kohler A."/>
            <person name="Nagy L.G."/>
            <person name="Floudas D."/>
            <person name="Copeland A."/>
            <person name="Barry K.W."/>
            <person name="Cichocki N."/>
            <person name="Veneault-Fourrey C."/>
            <person name="LaButti K."/>
            <person name="Lindquist E.A."/>
            <person name="Lipzen A."/>
            <person name="Lundell T."/>
            <person name="Morin E."/>
            <person name="Murat C."/>
            <person name="Sun H."/>
            <person name="Tunlid A."/>
            <person name="Henrissat B."/>
            <person name="Grigoriev I.V."/>
            <person name="Hibbett D.S."/>
            <person name="Martin F."/>
            <person name="Nordberg H.P."/>
            <person name="Cantor M.N."/>
            <person name="Hua S.X."/>
        </authorList>
    </citation>
    <scope>NUCLEOTIDE SEQUENCE [LARGE SCALE GENOMIC DNA]</scope>
    <source>
        <strain evidence="2 3">MUT 4182</strain>
    </source>
</reference>
<gene>
    <name evidence="2" type="ORF">M407DRAFT_23874</name>
</gene>
<sequence>MEEKDLDFVLQRLNEVEEDMGIIFLLAHHSPSFWTVMERMAPLLERRLAPESSSHHDAPSPGQAVHSGQSQDLVEPSPLSTKNTGRVPHPSSLSLEATVDGNSSDESDDDATSDVETTRHARSTKKSEPPEDLHEVISKSWSPVTRMARHWMKSITQWHHGFEDLERGPKKLGILSKNLAIDVSVAPISPFPSQQTSLIDTIKSTSPESNIETAVLILRENAAALCRNGATEALLQKLADSNLPDEKLSEIWGSGFRGGIHCEAQLAHNILQRSPSGHKCLIGISKRCCFCCAAMLKALKINDGDIVGHGKVYSWSPPCEATHETKQIVLEKLKGKFQSYLETQIDRRHLRTPDSGSGTDSEDDRPLSLTGLAQRFANRMAQQGEAE</sequence>
<evidence type="ECO:0000313" key="2">
    <source>
        <dbReference type="EMBL" id="KIO26805.1"/>
    </source>
</evidence>
<organism evidence="2 3">
    <name type="scientific">Tulasnella calospora MUT 4182</name>
    <dbReference type="NCBI Taxonomy" id="1051891"/>
    <lineage>
        <taxon>Eukaryota</taxon>
        <taxon>Fungi</taxon>
        <taxon>Dikarya</taxon>
        <taxon>Basidiomycota</taxon>
        <taxon>Agaricomycotina</taxon>
        <taxon>Agaricomycetes</taxon>
        <taxon>Cantharellales</taxon>
        <taxon>Tulasnellaceae</taxon>
        <taxon>Tulasnella</taxon>
    </lineage>
</organism>
<reference evidence="3" key="2">
    <citation type="submission" date="2015-01" db="EMBL/GenBank/DDBJ databases">
        <title>Evolutionary Origins and Diversification of the Mycorrhizal Mutualists.</title>
        <authorList>
            <consortium name="DOE Joint Genome Institute"/>
            <consortium name="Mycorrhizal Genomics Consortium"/>
            <person name="Kohler A."/>
            <person name="Kuo A."/>
            <person name="Nagy L.G."/>
            <person name="Floudas D."/>
            <person name="Copeland A."/>
            <person name="Barry K.W."/>
            <person name="Cichocki N."/>
            <person name="Veneault-Fourrey C."/>
            <person name="LaButti K."/>
            <person name="Lindquist E.A."/>
            <person name="Lipzen A."/>
            <person name="Lundell T."/>
            <person name="Morin E."/>
            <person name="Murat C."/>
            <person name="Riley R."/>
            <person name="Ohm R."/>
            <person name="Sun H."/>
            <person name="Tunlid A."/>
            <person name="Henrissat B."/>
            <person name="Grigoriev I.V."/>
            <person name="Hibbett D.S."/>
            <person name="Martin F."/>
        </authorList>
    </citation>
    <scope>NUCLEOTIDE SEQUENCE [LARGE SCALE GENOMIC DNA]</scope>
    <source>
        <strain evidence="3">MUT 4182</strain>
    </source>
</reference>
<feature type="region of interest" description="Disordered" evidence="1">
    <location>
        <begin position="348"/>
        <end position="368"/>
    </location>
</feature>
<dbReference type="OrthoDB" id="3219736at2759"/>
<feature type="compositionally biased region" description="Polar residues" evidence="1">
    <location>
        <begin position="66"/>
        <end position="84"/>
    </location>
</feature>
<dbReference type="InterPro" id="IPR027796">
    <property type="entry name" value="OTT_1508_deam-like"/>
</dbReference>
<feature type="compositionally biased region" description="Acidic residues" evidence="1">
    <location>
        <begin position="103"/>
        <end position="113"/>
    </location>
</feature>
<dbReference type="Proteomes" id="UP000054248">
    <property type="component" value="Unassembled WGS sequence"/>
</dbReference>
<dbReference type="HOGENOM" id="CLU_714096_0_0_1"/>
<dbReference type="Pfam" id="PF14441">
    <property type="entry name" value="OTT_1508_deam"/>
    <property type="match status" value="1"/>
</dbReference>
<keyword evidence="3" id="KW-1185">Reference proteome</keyword>
<dbReference type="EMBL" id="KN823018">
    <property type="protein sequence ID" value="KIO26805.1"/>
    <property type="molecule type" value="Genomic_DNA"/>
</dbReference>
<feature type="compositionally biased region" description="Basic and acidic residues" evidence="1">
    <location>
        <begin position="49"/>
        <end position="58"/>
    </location>
</feature>
<name>A0A0C3Q9Q8_9AGAM</name>
<protein>
    <submittedName>
        <fullName evidence="2">Uncharacterized protein</fullName>
    </submittedName>
</protein>
<feature type="region of interest" description="Disordered" evidence="1">
    <location>
        <begin position="49"/>
        <end position="139"/>
    </location>
</feature>